<comment type="caution">
    <text evidence="2">The sequence shown here is derived from an EMBL/GenBank/DDBJ whole genome shotgun (WGS) entry which is preliminary data.</text>
</comment>
<organism evidence="2 3">
    <name type="scientific">Rhodoplanes serenus</name>
    <dbReference type="NCBI Taxonomy" id="200615"/>
    <lineage>
        <taxon>Bacteria</taxon>
        <taxon>Pseudomonadati</taxon>
        <taxon>Pseudomonadota</taxon>
        <taxon>Alphaproteobacteria</taxon>
        <taxon>Hyphomicrobiales</taxon>
        <taxon>Nitrobacteraceae</taxon>
        <taxon>Rhodoplanes</taxon>
    </lineage>
</organism>
<dbReference type="RefSeq" id="WP_165363926.1">
    <property type="nucleotide sequence ID" value="NZ_UWOC01000149.1"/>
</dbReference>
<proteinExistence type="predicted"/>
<dbReference type="PANTHER" id="PTHR43685:SF2">
    <property type="entry name" value="GLYCOSYLTRANSFERASE 2-LIKE DOMAIN-CONTAINING PROTEIN"/>
    <property type="match status" value="1"/>
</dbReference>
<dbReference type="Gene3D" id="3.90.550.10">
    <property type="entry name" value="Spore Coat Polysaccharide Biosynthesis Protein SpsA, Chain A"/>
    <property type="match status" value="1"/>
</dbReference>
<dbReference type="InterPro" id="IPR001173">
    <property type="entry name" value="Glyco_trans_2-like"/>
</dbReference>
<dbReference type="Pfam" id="PF00535">
    <property type="entry name" value="Glycos_transf_2"/>
    <property type="match status" value="1"/>
</dbReference>
<accession>A0A3S5CYG2</accession>
<dbReference type="InterPro" id="IPR029044">
    <property type="entry name" value="Nucleotide-diphossugar_trans"/>
</dbReference>
<dbReference type="Proteomes" id="UP000289200">
    <property type="component" value="Unassembled WGS sequence"/>
</dbReference>
<keyword evidence="3" id="KW-1185">Reference proteome</keyword>
<dbReference type="PANTHER" id="PTHR43685">
    <property type="entry name" value="GLYCOSYLTRANSFERASE"/>
    <property type="match status" value="1"/>
</dbReference>
<name>A0A3S5CYG2_9BRAD</name>
<dbReference type="CDD" id="cd00761">
    <property type="entry name" value="Glyco_tranf_GTA_type"/>
    <property type="match status" value="1"/>
</dbReference>
<gene>
    <name evidence="2" type="primary">pgaC_1</name>
    <name evidence="2" type="ORF">RHODGE_RHODGE_02746</name>
</gene>
<evidence type="ECO:0000259" key="1">
    <source>
        <dbReference type="Pfam" id="PF00535"/>
    </source>
</evidence>
<feature type="domain" description="Glycosyltransferase 2-like" evidence="1">
    <location>
        <begin position="8"/>
        <end position="104"/>
    </location>
</feature>
<evidence type="ECO:0000313" key="2">
    <source>
        <dbReference type="EMBL" id="VCU09575.1"/>
    </source>
</evidence>
<dbReference type="SUPFAM" id="SSF53448">
    <property type="entry name" value="Nucleotide-diphospho-sugar transferases"/>
    <property type="match status" value="1"/>
</dbReference>
<dbReference type="EMBL" id="UWOC01000149">
    <property type="protein sequence ID" value="VCU09575.1"/>
    <property type="molecule type" value="Genomic_DNA"/>
</dbReference>
<evidence type="ECO:0000313" key="3">
    <source>
        <dbReference type="Proteomes" id="UP000289200"/>
    </source>
</evidence>
<dbReference type="AlphaFoldDB" id="A0A3S5CYG2"/>
<sequence>MMALPRVSVVVTSYNYASYLREAVASVRAQTYEPIECIVVDDASTDGSDAVLDTIAAEWPDIRAIRHAENRGQTAACMTGLAASSGHYVVFLDSDDALCPDFVATHVYVHLSSRMHPGLTSSDIFQVVENEVVLSTFQPFNDRVTDRQPTGKSVFRPIAPAPDGPWALAAPAPDLLESAVYVPPGQVAWCWSPGSANMYRRDAIALFADAPELTTMRLNTDAMLCMAIGHRCGSVLIDRPLSLYRLHGGNGASRQAQLANVRVISPEKEPSLQAVVDLIEIYTREAVAMVASFWSAETYLHLLERLDAHLATGGRAGVLDAAIARHHAALVAAIGPARLAAWTAARARRSRRQRWRALRRRWLRRR</sequence>
<dbReference type="InterPro" id="IPR050834">
    <property type="entry name" value="Glycosyltransf_2"/>
</dbReference>
<reference evidence="3" key="1">
    <citation type="submission" date="2018-10" db="EMBL/GenBank/DDBJ databases">
        <authorList>
            <person name="Peiro R."/>
            <person name="Begona"/>
            <person name="Cbmso G."/>
            <person name="Lopez M."/>
            <person name="Gonzalez S."/>
            <person name="Sacristan E."/>
            <person name="Castillo E."/>
        </authorList>
    </citation>
    <scope>NUCLEOTIDE SEQUENCE [LARGE SCALE GENOMIC DNA]</scope>
</reference>
<protein>
    <submittedName>
        <fullName evidence="2">Poly-beta-1,6-N-acetyl-D-glucosamine synthase</fullName>
    </submittedName>
</protein>